<dbReference type="EMBL" id="LAVV01004059">
    <property type="protein sequence ID" value="KNZ61735.1"/>
    <property type="molecule type" value="Genomic_DNA"/>
</dbReference>
<gene>
    <name evidence="2" type="ORF">VP01_13654g1</name>
</gene>
<dbReference type="InterPro" id="IPR036875">
    <property type="entry name" value="Znf_CCHC_sf"/>
</dbReference>
<evidence type="ECO:0000313" key="2">
    <source>
        <dbReference type="EMBL" id="KNZ61735.1"/>
    </source>
</evidence>
<evidence type="ECO:0008006" key="4">
    <source>
        <dbReference type="Google" id="ProtNLM"/>
    </source>
</evidence>
<organism evidence="2 3">
    <name type="scientific">Puccinia sorghi</name>
    <dbReference type="NCBI Taxonomy" id="27349"/>
    <lineage>
        <taxon>Eukaryota</taxon>
        <taxon>Fungi</taxon>
        <taxon>Dikarya</taxon>
        <taxon>Basidiomycota</taxon>
        <taxon>Pucciniomycotina</taxon>
        <taxon>Pucciniomycetes</taxon>
        <taxon>Pucciniales</taxon>
        <taxon>Pucciniaceae</taxon>
        <taxon>Puccinia</taxon>
    </lineage>
</organism>
<evidence type="ECO:0000256" key="1">
    <source>
        <dbReference type="ARBA" id="ARBA00022664"/>
    </source>
</evidence>
<evidence type="ECO:0000313" key="3">
    <source>
        <dbReference type="Proteomes" id="UP000037035"/>
    </source>
</evidence>
<dbReference type="AlphaFoldDB" id="A0A0L6VNM1"/>
<protein>
    <recommendedName>
        <fullName evidence="4">CCHC-type domain-containing protein</fullName>
    </recommendedName>
</protein>
<dbReference type="GO" id="GO:0003676">
    <property type="term" value="F:nucleic acid binding"/>
    <property type="evidence" value="ECO:0007669"/>
    <property type="project" value="InterPro"/>
</dbReference>
<accession>A0A0L6VNM1</accession>
<reference evidence="2 3" key="1">
    <citation type="submission" date="2015-08" db="EMBL/GenBank/DDBJ databases">
        <title>Next Generation Sequencing and Analysis of the Genome of Puccinia sorghi L Schw, the Causal Agent of Maize Common Rust.</title>
        <authorList>
            <person name="Rochi L."/>
            <person name="Burguener G."/>
            <person name="Darino M."/>
            <person name="Turjanski A."/>
            <person name="Kreff E."/>
            <person name="Dieguez M.J."/>
            <person name="Sacco F."/>
        </authorList>
    </citation>
    <scope>NUCLEOTIDE SEQUENCE [LARGE SCALE GENOMIC DNA]</scope>
    <source>
        <strain evidence="2 3">RO10H11247</strain>
    </source>
</reference>
<keyword evidence="3" id="KW-1185">Reference proteome</keyword>
<name>A0A0L6VNM1_9BASI</name>
<keyword evidence="1" id="KW-0507">mRNA processing</keyword>
<sequence length="152" mass="16977">MGARPPGQGGPAGICAYCGVKGHYRSQCAELTANLNAQRVRIWQGDFYFLGSWEKIEGIPRDVVQAENPAGPSQTKPEATLASGVVVGAEWCPLVVGAEVWTVQSDENQRGRRLWDPAFRLRGRRRRRSWPRVLLVDLRPCSASRSWCWSLQ</sequence>
<dbReference type="GO" id="GO:0008270">
    <property type="term" value="F:zinc ion binding"/>
    <property type="evidence" value="ECO:0007669"/>
    <property type="project" value="InterPro"/>
</dbReference>
<dbReference type="SUPFAM" id="SSF57756">
    <property type="entry name" value="Retrovirus zinc finger-like domains"/>
    <property type="match status" value="1"/>
</dbReference>
<dbReference type="GO" id="GO:0006397">
    <property type="term" value="P:mRNA processing"/>
    <property type="evidence" value="ECO:0007669"/>
    <property type="project" value="UniProtKB-KW"/>
</dbReference>
<dbReference type="Proteomes" id="UP000037035">
    <property type="component" value="Unassembled WGS sequence"/>
</dbReference>
<comment type="caution">
    <text evidence="2">The sequence shown here is derived from an EMBL/GenBank/DDBJ whole genome shotgun (WGS) entry which is preliminary data.</text>
</comment>
<dbReference type="VEuPathDB" id="FungiDB:VP01_13654g1"/>
<proteinExistence type="predicted"/>